<evidence type="ECO:0000256" key="2">
    <source>
        <dbReference type="ARBA" id="ARBA00018687"/>
    </source>
</evidence>
<dbReference type="SUPFAM" id="SSF52540">
    <property type="entry name" value="P-loop containing nucleoside triphosphate hydrolases"/>
    <property type="match status" value="1"/>
</dbReference>
<dbReference type="AlphaFoldDB" id="A0A6A6DFP2"/>
<feature type="compositionally biased region" description="Basic residues" evidence="5">
    <location>
        <begin position="1"/>
        <end position="11"/>
    </location>
</feature>
<evidence type="ECO:0000256" key="5">
    <source>
        <dbReference type="SAM" id="MobiDB-lite"/>
    </source>
</evidence>
<dbReference type="Pfam" id="PF13476">
    <property type="entry name" value="AAA_23"/>
    <property type="match status" value="1"/>
</dbReference>
<evidence type="ECO:0000256" key="1">
    <source>
        <dbReference type="ARBA" id="ARBA00010171"/>
    </source>
</evidence>
<sequence length="798" mass="91168">MPGLVPRRRKRTPEGSVDEENSDAASSSSTGSKRARYDRDASEESSATPVQTHGHRKPSGARNGYHDEDEYTEEPHQPGSIVRVKLNNFVTYTAAEFHPGPSLNMVIGPNGTGKSTLVCAICLGLGWSPLNLGRAKELGEFVKHGSREAEIEIELAAAKNQSTNPVIRRVIKKDGNKSVFYINGRQSTQKEVVRLAKSFAIQIDNLCQFLPQDRVAEFAGLTPIDLLRETQRAAAPDEMVQWHEQLKDLRKEEKRVEIEQRNEQGLLTQLQAKQNATREDVERWHQRQELIMKAQALEKCKPIIEMRLLKRQVDEIKAERQSVKQELQQLEREVAPAREAQEDQELYRNTIDQVLKHRKPEVDRTQKSADAFITKIKAEQDVGAEASNQINVEKESEKERRQDTKRLEQAIAQIERDMQQAPVEFDGTAYNDRKAQLSRKIRDNDDRTGEIRAEMTTIASTANELKAKMQAKVNARANLDSQSGQQESKLKKLSEEAVTAWRWVQGNRHKFKGEIFGPPVITCTVSDKSFADALENRLQKVDLTAFTCTEEEDLQFLQENLYGAPNNFKEFSIRTAPQPLAYYRPPASREELQRYGFEGWLLDFVQGPEPVVAMLCENAKLQLTAVTRNQLSDTQFQALQDSRINGWIAGKESFQTTRRREYGASSTKVSALKPARIFTDKPVDAEEKRQLDDAIRDIRREIDELKDRHTQLKEELAQLREQSQQYAVERNEVEKEKSAKQKAYNDWKVLPNKKANKEDELRRLQELMADTSRRILEHKNTLEKSALKVASLTLEYAA</sequence>
<dbReference type="PANTHER" id="PTHR45916">
    <property type="entry name" value="STRUCTURAL MAINTENANCE OF CHROMOSOMES PROTEIN 5"/>
    <property type="match status" value="1"/>
</dbReference>
<keyword evidence="3 4" id="KW-0175">Coiled coil</keyword>
<comment type="similarity">
    <text evidence="1">Belongs to the SMC family. SMC5 subfamily.</text>
</comment>
<dbReference type="OrthoDB" id="10254973at2759"/>
<dbReference type="GO" id="GO:0005634">
    <property type="term" value="C:nucleus"/>
    <property type="evidence" value="ECO:0007669"/>
    <property type="project" value="TreeGrafter"/>
</dbReference>
<evidence type="ECO:0000256" key="4">
    <source>
        <dbReference type="SAM" id="Coils"/>
    </source>
</evidence>
<feature type="coiled-coil region" evidence="4">
    <location>
        <begin position="462"/>
        <end position="496"/>
    </location>
</feature>
<keyword evidence="7" id="KW-0378">Hydrolase</keyword>
<accession>A0A6A6DFP2</accession>
<feature type="coiled-coil region" evidence="4">
    <location>
        <begin position="688"/>
        <end position="781"/>
    </location>
</feature>
<gene>
    <name evidence="7" type="ORF">K469DRAFT_644698</name>
</gene>
<evidence type="ECO:0000313" key="7">
    <source>
        <dbReference type="EMBL" id="KAF2177212.1"/>
    </source>
</evidence>
<feature type="region of interest" description="Disordered" evidence="5">
    <location>
        <begin position="1"/>
        <end position="79"/>
    </location>
</feature>
<dbReference type="Proteomes" id="UP000800200">
    <property type="component" value="Unassembled WGS sequence"/>
</dbReference>
<evidence type="ECO:0000313" key="8">
    <source>
        <dbReference type="Proteomes" id="UP000800200"/>
    </source>
</evidence>
<organism evidence="7 8">
    <name type="scientific">Zopfia rhizophila CBS 207.26</name>
    <dbReference type="NCBI Taxonomy" id="1314779"/>
    <lineage>
        <taxon>Eukaryota</taxon>
        <taxon>Fungi</taxon>
        <taxon>Dikarya</taxon>
        <taxon>Ascomycota</taxon>
        <taxon>Pezizomycotina</taxon>
        <taxon>Dothideomycetes</taxon>
        <taxon>Dothideomycetes incertae sedis</taxon>
        <taxon>Zopfiaceae</taxon>
        <taxon>Zopfia</taxon>
    </lineage>
</organism>
<dbReference type="InterPro" id="IPR027417">
    <property type="entry name" value="P-loop_NTPase"/>
</dbReference>
<dbReference type="Gene3D" id="3.40.50.300">
    <property type="entry name" value="P-loop containing nucleotide triphosphate hydrolases"/>
    <property type="match status" value="1"/>
</dbReference>
<dbReference type="GO" id="GO:0030915">
    <property type="term" value="C:Smc5-Smc6 complex"/>
    <property type="evidence" value="ECO:0007669"/>
    <property type="project" value="TreeGrafter"/>
</dbReference>
<name>A0A6A6DFP2_9PEZI</name>
<dbReference type="GO" id="GO:0016887">
    <property type="term" value="F:ATP hydrolysis activity"/>
    <property type="evidence" value="ECO:0007669"/>
    <property type="project" value="InterPro"/>
</dbReference>
<dbReference type="EMBL" id="ML994692">
    <property type="protein sequence ID" value="KAF2177212.1"/>
    <property type="molecule type" value="Genomic_DNA"/>
</dbReference>
<dbReference type="InterPro" id="IPR038729">
    <property type="entry name" value="Rad50/SbcC_AAA"/>
</dbReference>
<dbReference type="GO" id="GO:0000724">
    <property type="term" value="P:double-strand break repair via homologous recombination"/>
    <property type="evidence" value="ECO:0007669"/>
    <property type="project" value="TreeGrafter"/>
</dbReference>
<evidence type="ECO:0000256" key="3">
    <source>
        <dbReference type="ARBA" id="ARBA00023054"/>
    </source>
</evidence>
<reference evidence="7" key="1">
    <citation type="journal article" date="2020" name="Stud. Mycol.">
        <title>101 Dothideomycetes genomes: a test case for predicting lifestyles and emergence of pathogens.</title>
        <authorList>
            <person name="Haridas S."/>
            <person name="Albert R."/>
            <person name="Binder M."/>
            <person name="Bloem J."/>
            <person name="Labutti K."/>
            <person name="Salamov A."/>
            <person name="Andreopoulos B."/>
            <person name="Baker S."/>
            <person name="Barry K."/>
            <person name="Bills G."/>
            <person name="Bluhm B."/>
            <person name="Cannon C."/>
            <person name="Castanera R."/>
            <person name="Culley D."/>
            <person name="Daum C."/>
            <person name="Ezra D."/>
            <person name="Gonzalez J."/>
            <person name="Henrissat B."/>
            <person name="Kuo A."/>
            <person name="Liang C."/>
            <person name="Lipzen A."/>
            <person name="Lutzoni F."/>
            <person name="Magnuson J."/>
            <person name="Mondo S."/>
            <person name="Nolan M."/>
            <person name="Ohm R."/>
            <person name="Pangilinan J."/>
            <person name="Park H.-J."/>
            <person name="Ramirez L."/>
            <person name="Alfaro M."/>
            <person name="Sun H."/>
            <person name="Tritt A."/>
            <person name="Yoshinaga Y."/>
            <person name="Zwiers L.-H."/>
            <person name="Turgeon B."/>
            <person name="Goodwin S."/>
            <person name="Spatafora J."/>
            <person name="Crous P."/>
            <person name="Grigoriev I."/>
        </authorList>
    </citation>
    <scope>NUCLEOTIDE SEQUENCE</scope>
    <source>
        <strain evidence="7">CBS 207.26</strain>
    </source>
</reference>
<feature type="region of interest" description="Disordered" evidence="5">
    <location>
        <begin position="383"/>
        <end position="404"/>
    </location>
</feature>
<evidence type="ECO:0000259" key="6">
    <source>
        <dbReference type="Pfam" id="PF13476"/>
    </source>
</evidence>
<feature type="coiled-coil region" evidence="4">
    <location>
        <begin position="306"/>
        <end position="340"/>
    </location>
</feature>
<feature type="domain" description="Rad50/SbcC-type AAA" evidence="6">
    <location>
        <begin position="83"/>
        <end position="333"/>
    </location>
</feature>
<proteinExistence type="inferred from homology"/>
<keyword evidence="8" id="KW-1185">Reference proteome</keyword>
<dbReference type="GO" id="GO:0003697">
    <property type="term" value="F:single-stranded DNA binding"/>
    <property type="evidence" value="ECO:0007669"/>
    <property type="project" value="TreeGrafter"/>
</dbReference>
<dbReference type="PANTHER" id="PTHR45916:SF1">
    <property type="entry name" value="STRUCTURAL MAINTENANCE OF CHROMOSOMES PROTEIN 5"/>
    <property type="match status" value="1"/>
</dbReference>
<protein>
    <recommendedName>
        <fullName evidence="2">Structural maintenance of chromosomes protein 5</fullName>
    </recommendedName>
</protein>
<feature type="non-terminal residue" evidence="7">
    <location>
        <position position="798"/>
    </location>
</feature>
<feature type="compositionally biased region" description="Basic and acidic residues" evidence="5">
    <location>
        <begin position="392"/>
        <end position="404"/>
    </location>
</feature>